<organism evidence="3 4">
    <name type="scientific">Iris pallida</name>
    <name type="common">Sweet iris</name>
    <dbReference type="NCBI Taxonomy" id="29817"/>
    <lineage>
        <taxon>Eukaryota</taxon>
        <taxon>Viridiplantae</taxon>
        <taxon>Streptophyta</taxon>
        <taxon>Embryophyta</taxon>
        <taxon>Tracheophyta</taxon>
        <taxon>Spermatophyta</taxon>
        <taxon>Magnoliopsida</taxon>
        <taxon>Liliopsida</taxon>
        <taxon>Asparagales</taxon>
        <taxon>Iridaceae</taxon>
        <taxon>Iridoideae</taxon>
        <taxon>Irideae</taxon>
        <taxon>Iris</taxon>
    </lineage>
</organism>
<dbReference type="Gene3D" id="2.40.160.200">
    <property type="entry name" value="LURP1-related"/>
    <property type="match status" value="1"/>
</dbReference>
<dbReference type="InterPro" id="IPR038595">
    <property type="entry name" value="LOR_sf"/>
</dbReference>
<dbReference type="PANTHER" id="PTHR31087">
    <property type="match status" value="1"/>
</dbReference>
<accession>A0AAX6GH29</accession>
<dbReference type="EMBL" id="JANAVB010019798">
    <property type="protein sequence ID" value="KAJ6828014.1"/>
    <property type="molecule type" value="Genomic_DNA"/>
</dbReference>
<name>A0AAX6GH29_IRIPA</name>
<dbReference type="SUPFAM" id="SSF54518">
    <property type="entry name" value="Tubby C-terminal domain-like"/>
    <property type="match status" value="1"/>
</dbReference>
<evidence type="ECO:0000313" key="4">
    <source>
        <dbReference type="Proteomes" id="UP001140949"/>
    </source>
</evidence>
<comment type="caution">
    <text evidence="3">The sequence shown here is derived from an EMBL/GenBank/DDBJ whole genome shotgun (WGS) entry which is preliminary data.</text>
</comment>
<dbReference type="Pfam" id="PF04525">
    <property type="entry name" value="LOR"/>
    <property type="match status" value="1"/>
</dbReference>
<evidence type="ECO:0000256" key="2">
    <source>
        <dbReference type="SAM" id="MobiDB-lite"/>
    </source>
</evidence>
<keyword evidence="4" id="KW-1185">Reference proteome</keyword>
<feature type="region of interest" description="Disordered" evidence="2">
    <location>
        <begin position="1"/>
        <end position="24"/>
    </location>
</feature>
<reference evidence="3" key="1">
    <citation type="journal article" date="2023" name="GigaByte">
        <title>Genome assembly of the bearded iris, Iris pallida Lam.</title>
        <authorList>
            <person name="Bruccoleri R.E."/>
            <person name="Oakeley E.J."/>
            <person name="Faust A.M.E."/>
            <person name="Altorfer M."/>
            <person name="Dessus-Babus S."/>
            <person name="Burckhardt D."/>
            <person name="Oertli M."/>
            <person name="Naumann U."/>
            <person name="Petersen F."/>
            <person name="Wong J."/>
        </authorList>
    </citation>
    <scope>NUCLEOTIDE SEQUENCE</scope>
    <source>
        <strain evidence="3">GSM-AAB239-AS_SAM_17_03QT</strain>
    </source>
</reference>
<dbReference type="InterPro" id="IPR007612">
    <property type="entry name" value="LOR"/>
</dbReference>
<gene>
    <name evidence="3" type="ORF">M6B38_364590</name>
</gene>
<reference evidence="3" key="2">
    <citation type="submission" date="2023-04" db="EMBL/GenBank/DDBJ databases">
        <authorList>
            <person name="Bruccoleri R.E."/>
            <person name="Oakeley E.J."/>
            <person name="Faust A.-M."/>
            <person name="Dessus-Babus S."/>
            <person name="Altorfer M."/>
            <person name="Burckhardt D."/>
            <person name="Oertli M."/>
            <person name="Naumann U."/>
            <person name="Petersen F."/>
            <person name="Wong J."/>
        </authorList>
    </citation>
    <scope>NUCLEOTIDE SEQUENCE</scope>
    <source>
        <strain evidence="3">GSM-AAB239-AS_SAM_17_03QT</strain>
        <tissue evidence="3">Leaf</tissue>
    </source>
</reference>
<evidence type="ECO:0000256" key="1">
    <source>
        <dbReference type="ARBA" id="ARBA00005437"/>
    </source>
</evidence>
<sequence>MSRIFPNFPTVEQAPSAGERTTVPPAAEAETMTVWRKSLLFNCKGFTVFDSKGNLRFRVDNYSARSSSGEIVLMDSSGKPLLTIRRKRLSLGENWLIYDGEEALKPRFSVRKHVTLFGSGEIAHVTPCGLRSHPESSYAVEGSYSRKRCAIYDFRRRAVAEVARKEAAPGVALGGDVFRLGVQPDLEPAFAMAVVVILDQMYGS</sequence>
<comment type="similarity">
    <text evidence="1">Belongs to the LOR family.</text>
</comment>
<dbReference type="Proteomes" id="UP001140949">
    <property type="component" value="Unassembled WGS sequence"/>
</dbReference>
<evidence type="ECO:0000313" key="3">
    <source>
        <dbReference type="EMBL" id="KAJ6828014.1"/>
    </source>
</evidence>
<dbReference type="InterPro" id="IPR025659">
    <property type="entry name" value="Tubby-like_C"/>
</dbReference>
<proteinExistence type="inferred from homology"/>
<dbReference type="AlphaFoldDB" id="A0AAX6GH29"/>
<dbReference type="PANTHER" id="PTHR31087:SF131">
    <property type="entry name" value="TRANSLATION INITIATION FACTOR 2B FAMILY PROTEIN, PUTATIVE, EXPRESSED-RELATED"/>
    <property type="match status" value="1"/>
</dbReference>
<protein>
    <submittedName>
        <fullName evidence="3">Protein LURP-one-related 8-like</fullName>
    </submittedName>
</protein>